<accession>A0A069PMR2</accession>
<dbReference type="Proteomes" id="UP000027466">
    <property type="component" value="Unassembled WGS sequence"/>
</dbReference>
<proteinExistence type="predicted"/>
<name>A0A069PMR2_9BURK</name>
<dbReference type="SUPFAM" id="SSF55729">
    <property type="entry name" value="Acyl-CoA N-acyltransferases (Nat)"/>
    <property type="match status" value="1"/>
</dbReference>
<evidence type="ECO:0000259" key="1">
    <source>
        <dbReference type="PROSITE" id="PS51186"/>
    </source>
</evidence>
<keyword evidence="2" id="KW-0808">Transferase</keyword>
<dbReference type="CDD" id="cd04301">
    <property type="entry name" value="NAT_SF"/>
    <property type="match status" value="1"/>
</dbReference>
<dbReference type="EMBL" id="JFHC01000022">
    <property type="protein sequence ID" value="KDR41905.1"/>
    <property type="molecule type" value="Genomic_DNA"/>
</dbReference>
<dbReference type="GO" id="GO:0016747">
    <property type="term" value="F:acyltransferase activity, transferring groups other than amino-acyl groups"/>
    <property type="evidence" value="ECO:0007669"/>
    <property type="project" value="InterPro"/>
</dbReference>
<organism evidence="2 3">
    <name type="scientific">Caballeronia glathei</name>
    <dbReference type="NCBI Taxonomy" id="60547"/>
    <lineage>
        <taxon>Bacteria</taxon>
        <taxon>Pseudomonadati</taxon>
        <taxon>Pseudomonadota</taxon>
        <taxon>Betaproteobacteria</taxon>
        <taxon>Burkholderiales</taxon>
        <taxon>Burkholderiaceae</taxon>
        <taxon>Caballeronia</taxon>
    </lineage>
</organism>
<evidence type="ECO:0000313" key="3">
    <source>
        <dbReference type="Proteomes" id="UP000027466"/>
    </source>
</evidence>
<dbReference type="AlphaFoldDB" id="A0A069PMR2"/>
<comment type="caution">
    <text evidence="2">The sequence shown here is derived from an EMBL/GenBank/DDBJ whole genome shotgun (WGS) entry which is preliminary data.</text>
</comment>
<protein>
    <submittedName>
        <fullName evidence="2">GCN5 family acetyltransferase</fullName>
    </submittedName>
</protein>
<dbReference type="Pfam" id="PF08445">
    <property type="entry name" value="FR47"/>
    <property type="match status" value="1"/>
</dbReference>
<feature type="domain" description="N-acetyltransferase" evidence="1">
    <location>
        <begin position="5"/>
        <end position="145"/>
    </location>
</feature>
<keyword evidence="3" id="KW-1185">Reference proteome</keyword>
<dbReference type="InterPro" id="IPR000182">
    <property type="entry name" value="GNAT_dom"/>
</dbReference>
<reference evidence="2 3" key="1">
    <citation type="submission" date="2014-03" db="EMBL/GenBank/DDBJ databases">
        <title>Draft Genome Sequences of Four Burkholderia Strains.</title>
        <authorList>
            <person name="Liu X.Y."/>
            <person name="Li C.X."/>
            <person name="Xu J.H."/>
        </authorList>
    </citation>
    <scope>NUCLEOTIDE SEQUENCE [LARGE SCALE GENOMIC DNA]</scope>
    <source>
        <strain evidence="2 3">DSM 50014</strain>
    </source>
</reference>
<dbReference type="InterPro" id="IPR016181">
    <property type="entry name" value="Acyl_CoA_acyltransferase"/>
</dbReference>
<dbReference type="Gene3D" id="3.40.630.30">
    <property type="match status" value="1"/>
</dbReference>
<gene>
    <name evidence="2" type="ORF">BG61_14395</name>
</gene>
<sequence>MQLPLSLRPATPNDESFLIRLRKLTMTGHLIRAGEPADDETHLQRVRFRYGDASILMYGADDIGLVKAARSGSEWFIFQLQILPEYQGRGLGGHVLRLMLADAERAGSSVSLTVLKDNPARRLYLGLGFRHVGETDIEYRLTWHP</sequence>
<dbReference type="PROSITE" id="PS51186">
    <property type="entry name" value="GNAT"/>
    <property type="match status" value="1"/>
</dbReference>
<dbReference type="STRING" id="60547.GCA_000751215_03930"/>
<evidence type="ECO:0000313" key="2">
    <source>
        <dbReference type="EMBL" id="KDR41905.1"/>
    </source>
</evidence>
<dbReference type="RefSeq" id="WP_035934460.1">
    <property type="nucleotide sequence ID" value="NZ_CADFFX010000010.1"/>
</dbReference>
<dbReference type="InterPro" id="IPR013653">
    <property type="entry name" value="GCN5-like_dom"/>
</dbReference>